<reference evidence="2 3" key="1">
    <citation type="submission" date="2024-02" db="EMBL/GenBank/DDBJ databases">
        <title>Discinaceae phylogenomics.</title>
        <authorList>
            <person name="Dirks A.C."/>
            <person name="James T.Y."/>
        </authorList>
    </citation>
    <scope>NUCLEOTIDE SEQUENCE [LARGE SCALE GENOMIC DNA]</scope>
    <source>
        <strain evidence="2 3">ACD0624</strain>
    </source>
</reference>
<dbReference type="EMBL" id="JBBBZM010000062">
    <property type="protein sequence ID" value="KAL0635820.1"/>
    <property type="molecule type" value="Genomic_DNA"/>
</dbReference>
<evidence type="ECO:0000256" key="1">
    <source>
        <dbReference type="ARBA" id="ARBA00010617"/>
    </source>
</evidence>
<dbReference type="Proteomes" id="UP001447188">
    <property type="component" value="Unassembled WGS sequence"/>
</dbReference>
<evidence type="ECO:0000313" key="2">
    <source>
        <dbReference type="EMBL" id="KAL0635820.1"/>
    </source>
</evidence>
<protein>
    <recommendedName>
        <fullName evidence="4">Cytochrome P450</fullName>
    </recommendedName>
</protein>
<evidence type="ECO:0008006" key="4">
    <source>
        <dbReference type="Google" id="ProtNLM"/>
    </source>
</evidence>
<dbReference type="PRINTS" id="PR00463">
    <property type="entry name" value="EP450I"/>
</dbReference>
<organism evidence="2 3">
    <name type="scientific">Discina gigas</name>
    <dbReference type="NCBI Taxonomy" id="1032678"/>
    <lineage>
        <taxon>Eukaryota</taxon>
        <taxon>Fungi</taxon>
        <taxon>Dikarya</taxon>
        <taxon>Ascomycota</taxon>
        <taxon>Pezizomycotina</taxon>
        <taxon>Pezizomycetes</taxon>
        <taxon>Pezizales</taxon>
        <taxon>Discinaceae</taxon>
        <taxon>Discina</taxon>
    </lineage>
</organism>
<dbReference type="InterPro" id="IPR001128">
    <property type="entry name" value="Cyt_P450"/>
</dbReference>
<sequence>MGILIAIAIGVGTYIFCVIASLANNVHIARRSGLPVLVQPMHCTNPLYMATMVFWRPIIQRLPFGLSQWKYLHFFYMDWAFHTRDAQFEEYGDMFIIATPGGNILFVGDAGVFGTSPWNRAFELDLVQRGFVSSATRLSLYTEGSKWRQHRKITSPPFSEAVNSAVWKTTLSQATYLLAAWTSTPASSSQPVIRGIRTVARNVLSSAGFGVDIPFAPSSSENPSQTDENDTRFGAIAPADHVLPYGEALDWLIANFITLLLVPPWMQRRGPAAWRTTAAAYADTRSYISELLERERQRLLGSSSLGTKKNLLGALVATSDGAAKHEQLSQTELVGNVFVFAVAGLETTAGTMQYALTQLALRRDLQEWMWTDLDVALKGMSEDPTEWDYSVVWPKLIAPLCIIHETLRLFPTFQSLPKWTSSSPQTVTYKSSPITIPPATSVFLTLSSLHSKRKYWGPQATLFRPQAWDVRIPDSGWSTNPPAGLGAAPFCHLRQPPVQGCYIPFAEGFRQCLGKNFALVEMAAIMTVLFRAHSCRVARRDGETQEDADARARNSVAESVSQLSIMMKEDIELVWERR</sequence>
<dbReference type="Gene3D" id="1.10.630.10">
    <property type="entry name" value="Cytochrome P450"/>
    <property type="match status" value="1"/>
</dbReference>
<keyword evidence="3" id="KW-1185">Reference proteome</keyword>
<dbReference type="PANTHER" id="PTHR24305">
    <property type="entry name" value="CYTOCHROME P450"/>
    <property type="match status" value="1"/>
</dbReference>
<gene>
    <name evidence="2" type="ORF">Q9L58_005254</name>
</gene>
<dbReference type="PANTHER" id="PTHR24305:SF166">
    <property type="entry name" value="CYTOCHROME P450 12A4, MITOCHONDRIAL-RELATED"/>
    <property type="match status" value="1"/>
</dbReference>
<proteinExistence type="inferred from homology"/>
<dbReference type="InterPro" id="IPR036396">
    <property type="entry name" value="Cyt_P450_sf"/>
</dbReference>
<dbReference type="Pfam" id="PF00067">
    <property type="entry name" value="p450"/>
    <property type="match status" value="1"/>
</dbReference>
<comment type="caution">
    <text evidence="2">The sequence shown here is derived from an EMBL/GenBank/DDBJ whole genome shotgun (WGS) entry which is preliminary data.</text>
</comment>
<dbReference type="InterPro" id="IPR050121">
    <property type="entry name" value="Cytochrome_P450_monoxygenase"/>
</dbReference>
<dbReference type="SUPFAM" id="SSF48264">
    <property type="entry name" value="Cytochrome P450"/>
    <property type="match status" value="1"/>
</dbReference>
<accession>A0ABR3GIT0</accession>
<evidence type="ECO:0000313" key="3">
    <source>
        <dbReference type="Proteomes" id="UP001447188"/>
    </source>
</evidence>
<comment type="similarity">
    <text evidence="1">Belongs to the cytochrome P450 family.</text>
</comment>
<dbReference type="PRINTS" id="PR00385">
    <property type="entry name" value="P450"/>
</dbReference>
<dbReference type="InterPro" id="IPR002401">
    <property type="entry name" value="Cyt_P450_E_grp-I"/>
</dbReference>
<name>A0ABR3GIT0_9PEZI</name>